<organism evidence="2 3">
    <name type="scientific">Mycolicibacterium rhodesiae</name>
    <name type="common">Mycobacterium rhodesiae</name>
    <dbReference type="NCBI Taxonomy" id="36814"/>
    <lineage>
        <taxon>Bacteria</taxon>
        <taxon>Bacillati</taxon>
        <taxon>Actinomycetota</taxon>
        <taxon>Actinomycetes</taxon>
        <taxon>Mycobacteriales</taxon>
        <taxon>Mycobacteriaceae</taxon>
        <taxon>Mycolicibacterium</taxon>
    </lineage>
</organism>
<accession>A0A1X0IR12</accession>
<feature type="region of interest" description="Disordered" evidence="1">
    <location>
        <begin position="1"/>
        <end position="21"/>
    </location>
</feature>
<evidence type="ECO:0000256" key="1">
    <source>
        <dbReference type="SAM" id="MobiDB-lite"/>
    </source>
</evidence>
<dbReference type="AlphaFoldDB" id="A0A1X0IR12"/>
<dbReference type="EMBL" id="MVIH01000009">
    <property type="protein sequence ID" value="ORB50813.1"/>
    <property type="molecule type" value="Genomic_DNA"/>
</dbReference>
<comment type="caution">
    <text evidence="2">The sequence shown here is derived from an EMBL/GenBank/DDBJ whole genome shotgun (WGS) entry which is preliminary data.</text>
</comment>
<gene>
    <name evidence="2" type="ORF">BST42_18790</name>
</gene>
<dbReference type="Proteomes" id="UP000192534">
    <property type="component" value="Unassembled WGS sequence"/>
</dbReference>
<reference evidence="2 3" key="1">
    <citation type="submission" date="2016-12" db="EMBL/GenBank/DDBJ databases">
        <title>The new phylogeny of genus Mycobacterium.</title>
        <authorList>
            <person name="Tortoli E."/>
            <person name="Trovato A."/>
            <person name="Cirillo D.M."/>
        </authorList>
    </citation>
    <scope>NUCLEOTIDE SEQUENCE [LARGE SCALE GENOMIC DNA]</scope>
    <source>
        <strain evidence="2 3">DSM 44223</strain>
    </source>
</reference>
<proteinExistence type="predicted"/>
<evidence type="ECO:0000313" key="3">
    <source>
        <dbReference type="Proteomes" id="UP000192534"/>
    </source>
</evidence>
<name>A0A1X0IR12_MYCRH</name>
<protein>
    <submittedName>
        <fullName evidence="2">Uncharacterized protein</fullName>
    </submittedName>
</protein>
<keyword evidence="3" id="KW-1185">Reference proteome</keyword>
<sequence>MPGSPEILCQKKGRPPPGGEEAEVVVYQPRGVGLMHTRHKPSNTHYTHDNMESRKCCYHFETMYSL</sequence>
<evidence type="ECO:0000313" key="2">
    <source>
        <dbReference type="EMBL" id="ORB50813.1"/>
    </source>
</evidence>